<dbReference type="InterPro" id="IPR000994">
    <property type="entry name" value="Pept_M24"/>
</dbReference>
<dbReference type="PANTHER" id="PTHR43763:SF6">
    <property type="entry name" value="XAA-PRO AMINOPEPTIDASE 1"/>
    <property type="match status" value="1"/>
</dbReference>
<keyword evidence="7" id="KW-0031">Aminopeptidase</keyword>
<feature type="domain" description="Peptidase M24" evidence="4">
    <location>
        <begin position="308"/>
        <end position="521"/>
    </location>
</feature>
<name>A0A372MKX4_9SPIR</name>
<dbReference type="GO" id="GO:0046872">
    <property type="term" value="F:metal ion binding"/>
    <property type="evidence" value="ECO:0007669"/>
    <property type="project" value="UniProtKB-KW"/>
</dbReference>
<dbReference type="InterPro" id="IPR029149">
    <property type="entry name" value="Creatin/AminoP/Spt16_N"/>
</dbReference>
<evidence type="ECO:0000259" key="5">
    <source>
        <dbReference type="Pfam" id="PF01321"/>
    </source>
</evidence>
<feature type="domain" description="Peptidase M24 C-terminal" evidence="6">
    <location>
        <begin position="529"/>
        <end position="589"/>
    </location>
</feature>
<dbReference type="PANTHER" id="PTHR43763">
    <property type="entry name" value="XAA-PRO AMINOPEPTIDASE 1"/>
    <property type="match status" value="1"/>
</dbReference>
<keyword evidence="2" id="KW-0479">Metal-binding</keyword>
<evidence type="ECO:0000256" key="1">
    <source>
        <dbReference type="ARBA" id="ARBA00008766"/>
    </source>
</evidence>
<dbReference type="InterPro" id="IPR036005">
    <property type="entry name" value="Creatinase/aminopeptidase-like"/>
</dbReference>
<dbReference type="Pfam" id="PF01321">
    <property type="entry name" value="Creatinase_N"/>
    <property type="match status" value="1"/>
</dbReference>
<evidence type="ECO:0000259" key="4">
    <source>
        <dbReference type="Pfam" id="PF00557"/>
    </source>
</evidence>
<dbReference type="FunFam" id="3.90.230.10:FF:000009">
    <property type="entry name" value="xaa-Pro aminopeptidase 2"/>
    <property type="match status" value="1"/>
</dbReference>
<comment type="similarity">
    <text evidence="1">Belongs to the peptidase M24B family.</text>
</comment>
<dbReference type="SUPFAM" id="SSF53092">
    <property type="entry name" value="Creatinase/prolidase N-terminal domain"/>
    <property type="match status" value="1"/>
</dbReference>
<keyword evidence="3" id="KW-0378">Hydrolase</keyword>
<dbReference type="InterPro" id="IPR032416">
    <property type="entry name" value="Peptidase_M24_C"/>
</dbReference>
<dbReference type="Gene3D" id="3.40.350.10">
    <property type="entry name" value="Creatinase/prolidase N-terminal domain"/>
    <property type="match status" value="2"/>
</dbReference>
<dbReference type="Proteomes" id="UP000264002">
    <property type="component" value="Unassembled WGS sequence"/>
</dbReference>
<dbReference type="SUPFAM" id="SSF55920">
    <property type="entry name" value="Creatinase/aminopeptidase"/>
    <property type="match status" value="1"/>
</dbReference>
<reference evidence="7 8" key="2">
    <citation type="submission" date="2018-09" db="EMBL/GenBank/DDBJ databases">
        <title>Genome of Sphaerochaeta halotolerans strain 4-11.</title>
        <authorList>
            <person name="Nazina T.N."/>
            <person name="Sokolova D.S."/>
        </authorList>
    </citation>
    <scope>NUCLEOTIDE SEQUENCE [LARGE SCALE GENOMIC DNA]</scope>
    <source>
        <strain evidence="7 8">4-11</strain>
    </source>
</reference>
<dbReference type="GO" id="GO:0070006">
    <property type="term" value="F:metalloaminopeptidase activity"/>
    <property type="evidence" value="ECO:0007669"/>
    <property type="project" value="InterPro"/>
</dbReference>
<gene>
    <name evidence="7" type="ORF">DYP60_00465</name>
</gene>
<dbReference type="Pfam" id="PF00557">
    <property type="entry name" value="Peptidase_M24"/>
    <property type="match status" value="1"/>
</dbReference>
<dbReference type="InterPro" id="IPR033740">
    <property type="entry name" value="Pept_M24B"/>
</dbReference>
<comment type="caution">
    <text evidence="7">The sequence shown here is derived from an EMBL/GenBank/DDBJ whole genome shotgun (WGS) entry which is preliminary data.</text>
</comment>
<dbReference type="InterPro" id="IPR000587">
    <property type="entry name" value="Creatinase_N"/>
</dbReference>
<accession>A0A372MKX4</accession>
<evidence type="ECO:0000313" key="8">
    <source>
        <dbReference type="Proteomes" id="UP000264002"/>
    </source>
</evidence>
<keyword evidence="7" id="KW-0645">Protease</keyword>
<dbReference type="Gene3D" id="3.90.230.10">
    <property type="entry name" value="Creatinase/methionine aminopeptidase superfamily"/>
    <property type="match status" value="1"/>
</dbReference>
<dbReference type="RefSeq" id="WP_117328902.1">
    <property type="nucleotide sequence ID" value="NZ_QUWK01000001.1"/>
</dbReference>
<evidence type="ECO:0000259" key="6">
    <source>
        <dbReference type="Pfam" id="PF16188"/>
    </source>
</evidence>
<dbReference type="Pfam" id="PF16188">
    <property type="entry name" value="Peptidase_M24_C"/>
    <property type="match status" value="1"/>
</dbReference>
<dbReference type="Pfam" id="PF16189">
    <property type="entry name" value="Creatinase_N_2"/>
    <property type="match status" value="1"/>
</dbReference>
<keyword evidence="8" id="KW-1185">Reference proteome</keyword>
<proteinExistence type="inferred from homology"/>
<dbReference type="GO" id="GO:0005737">
    <property type="term" value="C:cytoplasm"/>
    <property type="evidence" value="ECO:0007669"/>
    <property type="project" value="UniProtKB-ARBA"/>
</dbReference>
<dbReference type="EMBL" id="QUWK01000001">
    <property type="protein sequence ID" value="RFU96083.1"/>
    <property type="molecule type" value="Genomic_DNA"/>
</dbReference>
<dbReference type="InterPro" id="IPR050422">
    <property type="entry name" value="X-Pro_aminopeptidase_P"/>
</dbReference>
<evidence type="ECO:0000313" key="7">
    <source>
        <dbReference type="EMBL" id="RFU96083.1"/>
    </source>
</evidence>
<reference evidence="8" key="1">
    <citation type="submission" date="2018-08" db="EMBL/GenBank/DDBJ databases">
        <authorList>
            <person name="Grouzdev D.S."/>
            <person name="Krutkina M.S."/>
        </authorList>
    </citation>
    <scope>NUCLEOTIDE SEQUENCE [LARGE SCALE GENOMIC DNA]</scope>
    <source>
        <strain evidence="8">4-11</strain>
    </source>
</reference>
<feature type="domain" description="Creatinase N-terminal" evidence="5">
    <location>
        <begin position="7"/>
        <end position="145"/>
    </location>
</feature>
<dbReference type="AlphaFoldDB" id="A0A372MKX4"/>
<organism evidence="7 8">
    <name type="scientific">Sphaerochaeta halotolerans</name>
    <dbReference type="NCBI Taxonomy" id="2293840"/>
    <lineage>
        <taxon>Bacteria</taxon>
        <taxon>Pseudomonadati</taxon>
        <taxon>Spirochaetota</taxon>
        <taxon>Spirochaetia</taxon>
        <taxon>Spirochaetales</taxon>
        <taxon>Sphaerochaetaceae</taxon>
        <taxon>Sphaerochaeta</taxon>
    </lineage>
</organism>
<evidence type="ECO:0000256" key="2">
    <source>
        <dbReference type="ARBA" id="ARBA00022723"/>
    </source>
</evidence>
<evidence type="ECO:0000256" key="3">
    <source>
        <dbReference type="ARBA" id="ARBA00022801"/>
    </source>
</evidence>
<dbReference type="CDD" id="cd01085">
    <property type="entry name" value="APP"/>
    <property type="match status" value="1"/>
</dbReference>
<protein>
    <submittedName>
        <fullName evidence="7">Aminopeptidase P family protein</fullName>
    </submittedName>
</protein>
<sequence length="589" mass="66108">MSVIDERVGKLRSLMSNNNLDGWIINGTDPHQSEYVCDRWKSRAWISGFTGSAGTVLITQEDALLWVDSRYFIQAGQQIEGTCFQMMKIDTPSYPDPSAYLKEHLQKGSRIGIDKATLTVKGEQDLQKAFKEDLDLVPFDDMLEQIWQDRSEVPAKPVSSLPDDIAGFSRSQKLAMVRYAMVQQGASYTVISSLDDIAWITNLRGDDVPYNPVFLAYLVIGKTDAWLFTNPGRFTDALSNDVSQDFTILPYQDVVSTLKRVLKERDVLYFNPEKTNLLIAETFGGIKTVTGLDFTTELKACKNDTEMEGMRKAHLLDGVALVNFLSRLDTKQGTYTEIAISNLLKEQRMRNPDCIGESFSPISGWAEHGAICHYSATEESNLTVEGNGLLVLDTGGMYTFGMTDVTRTILFGEPTDEQIRDYTLVLKGNLAIASARFPEGTCGYQLDALARQFLWQQGMSYFHGTGHGIGFRLNVHEGPHSISPKPLPVSLKKGMVVSDEPGLYKEGRHGIRIENIVAVREDVKTEFGQFLSFEVLTICPFERRLIDKNLLSAQEIAMVDAYHHWVYEELEHLVDEEALEYLRGATKPL</sequence>